<feature type="compositionally biased region" description="Low complexity" evidence="1">
    <location>
        <begin position="156"/>
        <end position="184"/>
    </location>
</feature>
<protein>
    <submittedName>
        <fullName evidence="2 4">Uncharacterized protein</fullName>
    </submittedName>
</protein>
<gene>
    <name evidence="2" type="ORF">EVEC_LOCUS11973</name>
</gene>
<evidence type="ECO:0000313" key="4">
    <source>
        <dbReference type="WBParaSite" id="EVEC_0001280001-mRNA-1"/>
    </source>
</evidence>
<reference evidence="4" key="1">
    <citation type="submission" date="2017-02" db="UniProtKB">
        <authorList>
            <consortium name="WormBaseParasite"/>
        </authorList>
    </citation>
    <scope>IDENTIFICATION</scope>
</reference>
<reference evidence="2 3" key="2">
    <citation type="submission" date="2018-10" db="EMBL/GenBank/DDBJ databases">
        <authorList>
            <consortium name="Pathogen Informatics"/>
        </authorList>
    </citation>
    <scope>NUCLEOTIDE SEQUENCE [LARGE SCALE GENOMIC DNA]</scope>
</reference>
<dbReference type="EMBL" id="UXUI01013104">
    <property type="protein sequence ID" value="VDD97222.1"/>
    <property type="molecule type" value="Genomic_DNA"/>
</dbReference>
<evidence type="ECO:0000256" key="1">
    <source>
        <dbReference type="SAM" id="MobiDB-lite"/>
    </source>
</evidence>
<dbReference type="Proteomes" id="UP000274131">
    <property type="component" value="Unassembled WGS sequence"/>
</dbReference>
<keyword evidence="3" id="KW-1185">Reference proteome</keyword>
<proteinExistence type="predicted"/>
<organism evidence="4">
    <name type="scientific">Enterobius vermicularis</name>
    <name type="common">Human pinworm</name>
    <dbReference type="NCBI Taxonomy" id="51028"/>
    <lineage>
        <taxon>Eukaryota</taxon>
        <taxon>Metazoa</taxon>
        <taxon>Ecdysozoa</taxon>
        <taxon>Nematoda</taxon>
        <taxon>Chromadorea</taxon>
        <taxon>Rhabditida</taxon>
        <taxon>Spirurina</taxon>
        <taxon>Oxyuridomorpha</taxon>
        <taxon>Oxyuroidea</taxon>
        <taxon>Oxyuridae</taxon>
        <taxon>Enterobius</taxon>
    </lineage>
</organism>
<dbReference type="STRING" id="51028.A0A0N4VP77"/>
<dbReference type="WBParaSite" id="EVEC_0001280001-mRNA-1">
    <property type="protein sequence ID" value="EVEC_0001280001-mRNA-1"/>
    <property type="gene ID" value="EVEC_0001280001"/>
</dbReference>
<evidence type="ECO:0000313" key="3">
    <source>
        <dbReference type="Proteomes" id="UP000274131"/>
    </source>
</evidence>
<dbReference type="AlphaFoldDB" id="A0A0N4VP77"/>
<feature type="compositionally biased region" description="Polar residues" evidence="1">
    <location>
        <begin position="185"/>
        <end position="196"/>
    </location>
</feature>
<name>A0A0N4VP77_ENTVE</name>
<feature type="region of interest" description="Disordered" evidence="1">
    <location>
        <begin position="155"/>
        <end position="204"/>
    </location>
</feature>
<accession>A0A0N4VP77</accession>
<evidence type="ECO:0000313" key="2">
    <source>
        <dbReference type="EMBL" id="VDD97222.1"/>
    </source>
</evidence>
<sequence length="204" mass="21823">MQQMKNSIIFDAFIAEDFRGKERRLRGVSIPCYTPGSGASFAHPKPPLSSICSNSPIVHYGPSVANRVSHSTSVNLSREAIQRRLLDRWNRILAKYSAPTCQETYTKPPNTTISQNPPGTLRTNQTMLEVIARGGAMETSSIPATTSAVGQFPAISKSGGSSTSSGVSSASKHLSSSVSTLSVLGQNSDVRQQLPKTPSDESLK</sequence>